<feature type="region of interest" description="Disordered" evidence="1">
    <location>
        <begin position="493"/>
        <end position="516"/>
    </location>
</feature>
<dbReference type="Proteomes" id="UP000515204">
    <property type="component" value="Unplaced"/>
</dbReference>
<accession>A0A6P3XP79</accession>
<evidence type="ECO:0000256" key="1">
    <source>
        <dbReference type="SAM" id="MobiDB-lite"/>
    </source>
</evidence>
<feature type="region of interest" description="Disordered" evidence="1">
    <location>
        <begin position="718"/>
        <end position="764"/>
    </location>
</feature>
<dbReference type="OrthoDB" id="2384350at2759"/>
<dbReference type="PANTHER" id="PTHR14625:SF3">
    <property type="entry name" value="MICROCEPHALIN"/>
    <property type="match status" value="1"/>
</dbReference>
<dbReference type="AlphaFoldDB" id="A0A6P3XP79"/>
<dbReference type="CDD" id="cd17736">
    <property type="entry name" value="BRCT_microcephalin_rpt2"/>
    <property type="match status" value="1"/>
</dbReference>
<reference evidence="4" key="1">
    <citation type="submission" date="2025-08" db="UniProtKB">
        <authorList>
            <consortium name="RefSeq"/>
        </authorList>
    </citation>
    <scope>IDENTIFICATION</scope>
</reference>
<evidence type="ECO:0000259" key="2">
    <source>
        <dbReference type="PROSITE" id="PS50172"/>
    </source>
</evidence>
<feature type="compositionally biased region" description="Basic residues" evidence="1">
    <location>
        <begin position="859"/>
        <end position="874"/>
    </location>
</feature>
<dbReference type="GO" id="GO:0000278">
    <property type="term" value="P:mitotic cell cycle"/>
    <property type="evidence" value="ECO:0007669"/>
    <property type="project" value="TreeGrafter"/>
</dbReference>
<keyword evidence="3" id="KW-1185">Reference proteome</keyword>
<dbReference type="InterPro" id="IPR001357">
    <property type="entry name" value="BRCT_dom"/>
</dbReference>
<dbReference type="SUPFAM" id="SSF52113">
    <property type="entry name" value="BRCT domain"/>
    <property type="match status" value="1"/>
</dbReference>
<dbReference type="CDD" id="cd17751">
    <property type="entry name" value="BRCT_microcephalin_rpt3"/>
    <property type="match status" value="1"/>
</dbReference>
<dbReference type="PROSITE" id="PS50172">
    <property type="entry name" value="BRCT"/>
    <property type="match status" value="1"/>
</dbReference>
<dbReference type="CTD" id="79648"/>
<dbReference type="Gene3D" id="3.40.50.10190">
    <property type="entry name" value="BRCT domain"/>
    <property type="match status" value="2"/>
</dbReference>
<protein>
    <submittedName>
        <fullName evidence="4">Uncharacterized protein LOC106747319 isoform X1</fullName>
    </submittedName>
</protein>
<organism evidence="3 4">
    <name type="scientific">Dinoponera quadriceps</name>
    <name type="common">South American ant</name>
    <dbReference type="NCBI Taxonomy" id="609295"/>
    <lineage>
        <taxon>Eukaryota</taxon>
        <taxon>Metazoa</taxon>
        <taxon>Ecdysozoa</taxon>
        <taxon>Arthropoda</taxon>
        <taxon>Hexapoda</taxon>
        <taxon>Insecta</taxon>
        <taxon>Pterygota</taxon>
        <taxon>Neoptera</taxon>
        <taxon>Endopterygota</taxon>
        <taxon>Hymenoptera</taxon>
        <taxon>Apocrita</taxon>
        <taxon>Aculeata</taxon>
        <taxon>Formicoidea</taxon>
        <taxon>Formicidae</taxon>
        <taxon>Ponerinae</taxon>
        <taxon>Ponerini</taxon>
        <taxon>Dinoponera</taxon>
    </lineage>
</organism>
<feature type="region of interest" description="Disordered" evidence="1">
    <location>
        <begin position="658"/>
        <end position="679"/>
    </location>
</feature>
<name>A0A6P3XP79_DINQU</name>
<feature type="region of interest" description="Disordered" evidence="1">
    <location>
        <begin position="599"/>
        <end position="633"/>
    </location>
</feature>
<evidence type="ECO:0000313" key="4">
    <source>
        <dbReference type="RefSeq" id="XP_014480206.1"/>
    </source>
</evidence>
<sequence length="1154" mass="129861">MIVVIVYKAKVSKSTALKSTMSPKRKMITSDVSDEDEDSFKHRRSSLKVNLSYCTDLTDSGNGSLGRTETENNERKMDKSQINKLSNSKHRSNASNKISRATSKENKCAENDKSKVYVQVKEGIQLKHLTINLENINAKEQTLDTNCKRLKDAILSKTNEIFDKQDELSVKTTMVLANQEDCFMNNIHSLNVDKPTIQRFENEESITCNQYSDVADNQQKEDEHFNIDATPKNVEKRRNSDKAVNKSKLTPKRLFAEKDNKQGCKIIEDIVLDKRFSLFPLKLVGPSDSPILSGSNRRLQLLRSQSKLFSQNQSENGNNTHLSACPDHSIDIGQPIICSTFIEDNTKDEERNKHLDNKAKQQGDINISRSMHTINTLVSMEMTEIHNGIQSREEHSPLLSRGLCNSIINRGKGRSSNKSVGQNKSVMSAQRLENIGSSLNKLTLQNRSIHSDIATNHNVTSACINTTVIPVQPASIEEISPTMETHDVLQAQEQNNQSRKQSEKQRTLNLSDGTSIPSSLKVNTSLDVVTETSKRRNVKKSDDRGITATDRCLKITTNNSIVLDNRRESTSTNRTSLQMNTSMDTVCKIWQGKNNCLNKQSPIEDRNNKHSIDCSNVDDRNSPTAEDTEENDADSLENISLIARLRNISTWNRVSHNDKLENSKTGNKERTKDVGSNNVVSAKFQSGNYANSGSRDSHSYVEGTPYPISRSVLFKRQLKHRTQNSDNSTASYGNNSANSASDEENNSRAKSNDSNSTSTSNKMHVLAGTSKELEDYTVILEDTLIRNPFLNQEKPTIIEDIRDKAGLEMDEENTAALQNTEYVSTRRHKRRLLPLNNNSQLYSIEQLEEHSDASEKSTSTRRNKKKLTKKCLKKKPPDSKNDANSVKDNIASEQVSLDNCDIAESKTKENKKNRKPRKIVSKKVVIKKFANKDMLNIIKENKRNKGDLSKENGDSLEDFVAHRTISSQWNKHKSQKIVIVTTGLSKGDKSLVKSIVKSLGMAEIQLNVSRRTTHVVSTGVRTVNLLRGIIRGCWLITLEWVLKSLESNVWLNPEEFEMKHFSKAVLENRKDRQLFGPSYIPELFTACGLIYVEHKTTLPCDTLKELIKTAGGYITENPKLARIIVGADGGLKETWVIDSITTGELQSIKLYQKK</sequence>
<feature type="compositionally biased region" description="Basic and acidic residues" evidence="1">
    <location>
        <begin position="68"/>
        <end position="81"/>
    </location>
</feature>
<feature type="region of interest" description="Disordered" evidence="1">
    <location>
        <begin position="847"/>
        <end position="890"/>
    </location>
</feature>
<feature type="compositionally biased region" description="Basic and acidic residues" evidence="1">
    <location>
        <begin position="658"/>
        <end position="673"/>
    </location>
</feature>
<dbReference type="GeneID" id="106747319"/>
<feature type="compositionally biased region" description="Low complexity" evidence="1">
    <location>
        <begin position="727"/>
        <end position="740"/>
    </location>
</feature>
<feature type="compositionally biased region" description="Low complexity" evidence="1">
    <location>
        <begin position="752"/>
        <end position="761"/>
    </location>
</feature>
<dbReference type="SMART" id="SM00292">
    <property type="entry name" value="BRCT"/>
    <property type="match status" value="1"/>
</dbReference>
<feature type="compositionally biased region" description="Polar residues" evidence="1">
    <location>
        <begin position="507"/>
        <end position="516"/>
    </location>
</feature>
<dbReference type="InterPro" id="IPR036420">
    <property type="entry name" value="BRCT_dom_sf"/>
</dbReference>
<gene>
    <name evidence="4" type="primary">LOC106747319</name>
</gene>
<dbReference type="KEGG" id="dqu:106747319"/>
<feature type="region of interest" description="Disordered" evidence="1">
    <location>
        <begin position="62"/>
        <end position="107"/>
    </location>
</feature>
<dbReference type="RefSeq" id="XP_014480206.1">
    <property type="nucleotide sequence ID" value="XM_014624720.1"/>
</dbReference>
<feature type="compositionally biased region" description="Basic and acidic residues" evidence="1">
    <location>
        <begin position="602"/>
        <end position="621"/>
    </location>
</feature>
<evidence type="ECO:0000313" key="3">
    <source>
        <dbReference type="Proteomes" id="UP000515204"/>
    </source>
</evidence>
<feature type="domain" description="BRCT" evidence="2">
    <location>
        <begin position="978"/>
        <end position="1058"/>
    </location>
</feature>
<proteinExistence type="predicted"/>
<dbReference type="InterPro" id="IPR022047">
    <property type="entry name" value="Microcephalin-like"/>
</dbReference>
<dbReference type="PANTHER" id="PTHR14625">
    <property type="entry name" value="MICROCEPHALIN"/>
    <property type="match status" value="1"/>
</dbReference>